<accession>A0ABR3DMS7</accession>
<evidence type="ECO:0000313" key="1">
    <source>
        <dbReference type="EMBL" id="KAL0473942.1"/>
    </source>
</evidence>
<reference evidence="1 2" key="1">
    <citation type="submission" date="2023-09" db="EMBL/GenBank/DDBJ databases">
        <title>Multi-omics analysis of a traditional fermented food reveals byproduct-associated fungal strains for waste-to-food upcycling.</title>
        <authorList>
            <consortium name="Lawrence Berkeley National Laboratory"/>
            <person name="Rekdal V.M."/>
            <person name="Villalobos-Escobedo J.M."/>
            <person name="Rodriguez-Valeron N."/>
            <person name="Garcia M.O."/>
            <person name="Vasquez D.P."/>
            <person name="Damayanti I."/>
            <person name="Sorensen P.M."/>
            <person name="Baidoo E.E."/>
            <person name="De Carvalho A.C."/>
            <person name="Riley R."/>
            <person name="Lipzen A."/>
            <person name="He G."/>
            <person name="Yan M."/>
            <person name="Haridas S."/>
            <person name="Daum C."/>
            <person name="Yoshinaga Y."/>
            <person name="Ng V."/>
            <person name="Grigoriev I.V."/>
            <person name="Munk R."/>
            <person name="Nuraida L."/>
            <person name="Wijaya C.H."/>
            <person name="Morales P.-C."/>
            <person name="Keasling J.D."/>
        </authorList>
    </citation>
    <scope>NUCLEOTIDE SEQUENCE [LARGE SCALE GENOMIC DNA]</scope>
    <source>
        <strain evidence="1 2">FGSC 2613</strain>
    </source>
</reference>
<comment type="caution">
    <text evidence="1">The sequence shown here is derived from an EMBL/GenBank/DDBJ whole genome shotgun (WGS) entry which is preliminary data.</text>
</comment>
<dbReference type="EMBL" id="JAVLET010000002">
    <property type="protein sequence ID" value="KAL0473942.1"/>
    <property type="molecule type" value="Genomic_DNA"/>
</dbReference>
<protein>
    <submittedName>
        <fullName evidence="1">Uncharacterized protein</fullName>
    </submittedName>
</protein>
<dbReference type="Proteomes" id="UP001451303">
    <property type="component" value="Unassembled WGS sequence"/>
</dbReference>
<keyword evidence="2" id="KW-1185">Reference proteome</keyword>
<sequence>MSGTEPAETSPLVPWSWLGTSFHAVNLVGLRKAFFFFSFERACILTTITSTHRRTSTYLSFVYHIPRYPAQCSNQYNMFSYFPYVVVFQNTCCFPSHNLYVNLRFFLGLGPLCLMFNWAGLFDLSTT</sequence>
<name>A0ABR3DMS7_NEUIN</name>
<proteinExistence type="predicted"/>
<gene>
    <name evidence="1" type="ORF">QR685DRAFT_190435</name>
</gene>
<evidence type="ECO:0000313" key="2">
    <source>
        <dbReference type="Proteomes" id="UP001451303"/>
    </source>
</evidence>
<organism evidence="1 2">
    <name type="scientific">Neurospora intermedia</name>
    <dbReference type="NCBI Taxonomy" id="5142"/>
    <lineage>
        <taxon>Eukaryota</taxon>
        <taxon>Fungi</taxon>
        <taxon>Dikarya</taxon>
        <taxon>Ascomycota</taxon>
        <taxon>Pezizomycotina</taxon>
        <taxon>Sordariomycetes</taxon>
        <taxon>Sordariomycetidae</taxon>
        <taxon>Sordariales</taxon>
        <taxon>Sordariaceae</taxon>
        <taxon>Neurospora</taxon>
    </lineage>
</organism>